<dbReference type="EMBL" id="JAHLQL010000001">
    <property type="protein sequence ID" value="MBU5591456.1"/>
    <property type="molecule type" value="Genomic_DNA"/>
</dbReference>
<feature type="domain" description="Peptidase M20 dimerisation" evidence="1">
    <location>
        <begin position="190"/>
        <end position="281"/>
    </location>
</feature>
<dbReference type="Pfam" id="PF07687">
    <property type="entry name" value="M20_dimer"/>
    <property type="match status" value="1"/>
</dbReference>
<organism evidence="2 3">
    <name type="scientific">Clostridium simiarum</name>
    <dbReference type="NCBI Taxonomy" id="2841506"/>
    <lineage>
        <taxon>Bacteria</taxon>
        <taxon>Bacillati</taxon>
        <taxon>Bacillota</taxon>
        <taxon>Clostridia</taxon>
        <taxon>Eubacteriales</taxon>
        <taxon>Clostridiaceae</taxon>
        <taxon>Clostridium</taxon>
    </lineage>
</organism>
<dbReference type="Pfam" id="PF01546">
    <property type="entry name" value="Peptidase_M20"/>
    <property type="match status" value="1"/>
</dbReference>
<evidence type="ECO:0000313" key="3">
    <source>
        <dbReference type="Proteomes" id="UP000736583"/>
    </source>
</evidence>
<name>A0ABS6EZ15_9CLOT</name>
<comment type="caution">
    <text evidence="2">The sequence shown here is derived from an EMBL/GenBank/DDBJ whole genome shotgun (WGS) entry which is preliminary data.</text>
</comment>
<gene>
    <name evidence="2" type="ORF">KQI89_06745</name>
</gene>
<proteinExistence type="predicted"/>
<dbReference type="InterPro" id="IPR017439">
    <property type="entry name" value="Amidohydrolase"/>
</dbReference>
<dbReference type="RefSeq" id="WP_216456425.1">
    <property type="nucleotide sequence ID" value="NZ_JAHLQL010000001.1"/>
</dbReference>
<dbReference type="PIRSF" id="PIRSF005962">
    <property type="entry name" value="Pept_M20D_amidohydro"/>
    <property type="match status" value="1"/>
</dbReference>
<dbReference type="PANTHER" id="PTHR11014:SF63">
    <property type="entry name" value="METALLOPEPTIDASE, PUTATIVE (AFU_ORTHOLOGUE AFUA_6G09600)-RELATED"/>
    <property type="match status" value="1"/>
</dbReference>
<accession>A0ABS6EZ15</accession>
<protein>
    <submittedName>
        <fullName evidence="2">Amidohydrolase</fullName>
    </submittedName>
</protein>
<evidence type="ECO:0000259" key="1">
    <source>
        <dbReference type="Pfam" id="PF07687"/>
    </source>
</evidence>
<sequence length="394" mass="43177">MLQELVLKKAEDIKEELIHIRRDIHAHPEFALEEIRTSEVIAEKLEAMGLEVQREIGVTGVIGTLRGTSPGKTILLRADMDCLKIEEETGLEFKSLNKGYMHACGHDAHMTWLLGAAMILSDLKEHIKGNVKFLFQPAEEVVGGAERMIKAGALENPKVDAAIGAHVWPSISSGKIGIRYGEMMAAPDVFTIKIIGRGGHGAAPHTCVDPISIACQVYMALQTIVSRRVDAVDPAVLTVGRFEAGNAFNIIPNEVIMEGTTRTLNKDLREALPGMMESIIKGITESQGGSYEFEYRFCYPPVINDSSMADLVKEAGGLILGKENIEIMKKPEMIGEDFSYFQNEVPGVFIAIGTLNEEKGINKPLHNACFTIDEDILHKASAVFAMSAIKFLNE</sequence>
<evidence type="ECO:0000313" key="2">
    <source>
        <dbReference type="EMBL" id="MBU5591456.1"/>
    </source>
</evidence>
<keyword evidence="3" id="KW-1185">Reference proteome</keyword>
<dbReference type="InterPro" id="IPR011650">
    <property type="entry name" value="Peptidase_M20_dimer"/>
</dbReference>
<dbReference type="NCBIfam" id="TIGR01891">
    <property type="entry name" value="amidohydrolases"/>
    <property type="match status" value="1"/>
</dbReference>
<dbReference type="Proteomes" id="UP000736583">
    <property type="component" value="Unassembled WGS sequence"/>
</dbReference>
<dbReference type="PANTHER" id="PTHR11014">
    <property type="entry name" value="PEPTIDASE M20 FAMILY MEMBER"/>
    <property type="match status" value="1"/>
</dbReference>
<reference evidence="2 3" key="1">
    <citation type="submission" date="2021-06" db="EMBL/GenBank/DDBJ databases">
        <authorList>
            <person name="Sun Q."/>
            <person name="Li D."/>
        </authorList>
    </citation>
    <scope>NUCLEOTIDE SEQUENCE [LARGE SCALE GENOMIC DNA]</scope>
    <source>
        <strain evidence="2 3">MSJ-4</strain>
    </source>
</reference>
<dbReference type="InterPro" id="IPR002933">
    <property type="entry name" value="Peptidase_M20"/>
</dbReference>